<sequence>MANVAYMTISGSTQGEITSDATTADSIGNNWQEGHEGESLIYKFESNAIVPRDPNSGTAIGTRRHQPTTIIKPLDKASPLMWQALATGESLEITVNFWRTSTSGVQEHYYTIKYTDAVLVEGKTILPDVLDDANSSRGDQEQWSFTYRKAEWTHEKAGTSASDDWRAPVT</sequence>
<dbReference type="Pfam" id="PF05638">
    <property type="entry name" value="T6SS_HCP"/>
    <property type="match status" value="1"/>
</dbReference>
<dbReference type="AlphaFoldDB" id="A0A0M6ZX71"/>
<dbReference type="InterPro" id="IPR008514">
    <property type="entry name" value="T6SS_Hcp"/>
</dbReference>
<accession>A0A0M6ZX71</accession>
<dbReference type="SUPFAM" id="SSF141452">
    <property type="entry name" value="Hcp1-like"/>
    <property type="match status" value="1"/>
</dbReference>
<dbReference type="STRING" id="388408.LAX5112_01120"/>
<dbReference type="Proteomes" id="UP000053235">
    <property type="component" value="Unassembled WGS sequence"/>
</dbReference>
<protein>
    <submittedName>
        <fullName evidence="1">Secreted protein hcp</fullName>
    </submittedName>
</protein>
<dbReference type="OrthoDB" id="5146053at2"/>
<evidence type="ECO:0000313" key="1">
    <source>
        <dbReference type="EMBL" id="CTQ66861.1"/>
    </source>
</evidence>
<gene>
    <name evidence="1" type="primary">hcpA_1</name>
    <name evidence="1" type="ORF">LAX5112_01120</name>
</gene>
<dbReference type="InterPro" id="IPR036624">
    <property type="entry name" value="Hcp1-lik_sf"/>
</dbReference>
<dbReference type="RefSeq" id="WP_040451785.1">
    <property type="nucleotide sequence ID" value="NZ_CXWD01000004.1"/>
</dbReference>
<dbReference type="PANTHER" id="PTHR34319">
    <property type="entry name" value="MAJOR EXPORTED PROTEIN"/>
    <property type="match status" value="1"/>
</dbReference>
<dbReference type="Gene3D" id="2.30.110.20">
    <property type="entry name" value="Hcp1-like"/>
    <property type="match status" value="1"/>
</dbReference>
<name>A0A0M6ZX71_9HYPH</name>
<reference evidence="2" key="1">
    <citation type="submission" date="2015-07" db="EMBL/GenBank/DDBJ databases">
        <authorList>
            <person name="Rodrigo-Torres Lidia"/>
            <person name="Arahal R.David."/>
        </authorList>
    </citation>
    <scope>NUCLEOTIDE SEQUENCE [LARGE SCALE GENOMIC DNA]</scope>
    <source>
        <strain evidence="2">CECT 5112</strain>
    </source>
</reference>
<dbReference type="InterPro" id="IPR052947">
    <property type="entry name" value="T6SS_Hcp1_domain"/>
</dbReference>
<organism evidence="1 2">
    <name type="scientific">Roseibium alexandrii</name>
    <dbReference type="NCBI Taxonomy" id="388408"/>
    <lineage>
        <taxon>Bacteria</taxon>
        <taxon>Pseudomonadati</taxon>
        <taxon>Pseudomonadota</taxon>
        <taxon>Alphaproteobacteria</taxon>
        <taxon>Hyphomicrobiales</taxon>
        <taxon>Stappiaceae</taxon>
        <taxon>Roseibium</taxon>
    </lineage>
</organism>
<proteinExistence type="predicted"/>
<dbReference type="PANTHER" id="PTHR34319:SF6">
    <property type="entry name" value="MAJOR EXPORTED PROTEIN"/>
    <property type="match status" value="1"/>
</dbReference>
<evidence type="ECO:0000313" key="2">
    <source>
        <dbReference type="Proteomes" id="UP000053235"/>
    </source>
</evidence>
<dbReference type="EMBL" id="CXWD01000004">
    <property type="protein sequence ID" value="CTQ66861.1"/>
    <property type="molecule type" value="Genomic_DNA"/>
</dbReference>
<dbReference type="NCBIfam" id="TIGR03344">
    <property type="entry name" value="VI_effect_Hcp1"/>
    <property type="match status" value="1"/>
</dbReference>
<keyword evidence="2" id="KW-1185">Reference proteome</keyword>